<evidence type="ECO:0000313" key="3">
    <source>
        <dbReference type="Proteomes" id="UP000823388"/>
    </source>
</evidence>
<feature type="compositionally biased region" description="Acidic residues" evidence="1">
    <location>
        <begin position="96"/>
        <end position="106"/>
    </location>
</feature>
<reference evidence="2" key="1">
    <citation type="submission" date="2020-05" db="EMBL/GenBank/DDBJ databases">
        <title>WGS assembly of Panicum virgatum.</title>
        <authorList>
            <person name="Lovell J.T."/>
            <person name="Jenkins J."/>
            <person name="Shu S."/>
            <person name="Juenger T.E."/>
            <person name="Schmutz J."/>
        </authorList>
    </citation>
    <scope>NUCLEOTIDE SEQUENCE</scope>
    <source>
        <strain evidence="2">AP13</strain>
    </source>
</reference>
<dbReference type="EMBL" id="CM029045">
    <property type="protein sequence ID" value="KAG2596099.1"/>
    <property type="molecule type" value="Genomic_DNA"/>
</dbReference>
<comment type="caution">
    <text evidence="2">The sequence shown here is derived from an EMBL/GenBank/DDBJ whole genome shotgun (WGS) entry which is preliminary data.</text>
</comment>
<name>A0A8T0SII9_PANVG</name>
<dbReference type="Proteomes" id="UP000823388">
    <property type="component" value="Chromosome 5K"/>
</dbReference>
<accession>A0A8T0SII9</accession>
<evidence type="ECO:0000256" key="1">
    <source>
        <dbReference type="SAM" id="MobiDB-lite"/>
    </source>
</evidence>
<dbReference type="PANTHER" id="PTHR47482:SF23">
    <property type="entry name" value="PROTEIN FAR1-RELATED SEQUENCE"/>
    <property type="match status" value="1"/>
</dbReference>
<feature type="compositionally biased region" description="Low complexity" evidence="1">
    <location>
        <begin position="54"/>
        <end position="63"/>
    </location>
</feature>
<sequence length="278" mass="30575">MAVHLPFSFQDLLHGVTSGAVAAPTVQQEILMQESVDVGVQSEYTVVQSENTGESDGLSSSSEGNRRGDSVDDGYIQSCEEDLCEDETKDGTDCDGCGEDDSDEDETSHGTHGSNVDGEEDDSLQKGMITIPSEKDMKLIDWDRFYSTGELVKKTNAVVVENDATGTTNNEIVSTPITTMDPSSLAHQGEQTAWKKRRRVQDGAMRANFRKPSGIGAVERAMRKYCDNKEGHVFEPYVGITFDSEAEAFEFYNLYSWEVGFSVRKGSMERNKGSVTKQ</sequence>
<evidence type="ECO:0000313" key="2">
    <source>
        <dbReference type="EMBL" id="KAG2596099.1"/>
    </source>
</evidence>
<dbReference type="AlphaFoldDB" id="A0A8T0SII9"/>
<keyword evidence="3" id="KW-1185">Reference proteome</keyword>
<protein>
    <submittedName>
        <fullName evidence="2">Uncharacterized protein</fullName>
    </submittedName>
</protein>
<feature type="region of interest" description="Disordered" evidence="1">
    <location>
        <begin position="48"/>
        <end position="124"/>
    </location>
</feature>
<organism evidence="2 3">
    <name type="scientific">Panicum virgatum</name>
    <name type="common">Blackwell switchgrass</name>
    <dbReference type="NCBI Taxonomy" id="38727"/>
    <lineage>
        <taxon>Eukaryota</taxon>
        <taxon>Viridiplantae</taxon>
        <taxon>Streptophyta</taxon>
        <taxon>Embryophyta</taxon>
        <taxon>Tracheophyta</taxon>
        <taxon>Spermatophyta</taxon>
        <taxon>Magnoliopsida</taxon>
        <taxon>Liliopsida</taxon>
        <taxon>Poales</taxon>
        <taxon>Poaceae</taxon>
        <taxon>PACMAD clade</taxon>
        <taxon>Panicoideae</taxon>
        <taxon>Panicodae</taxon>
        <taxon>Paniceae</taxon>
        <taxon>Panicinae</taxon>
        <taxon>Panicum</taxon>
        <taxon>Panicum sect. Hiantes</taxon>
    </lineage>
</organism>
<feature type="compositionally biased region" description="Acidic residues" evidence="1">
    <location>
        <begin position="79"/>
        <end position="88"/>
    </location>
</feature>
<dbReference type="PANTHER" id="PTHR47482">
    <property type="entry name" value="OS11G0632001 PROTEIN"/>
    <property type="match status" value="1"/>
</dbReference>
<gene>
    <name evidence="2" type="ORF">PVAP13_5KG130700</name>
</gene>
<proteinExistence type="predicted"/>